<dbReference type="AlphaFoldDB" id="A0A0N5D524"/>
<dbReference type="OrthoDB" id="5790531at2759"/>
<gene>
    <name evidence="3" type="ORF">TCLT_LOCUS8081</name>
</gene>
<feature type="chain" id="PRO_5043126631" evidence="2">
    <location>
        <begin position="20"/>
        <end position="92"/>
    </location>
</feature>
<evidence type="ECO:0000313" key="5">
    <source>
        <dbReference type="WBParaSite" id="TCLT_0000809201-mRNA-1"/>
    </source>
</evidence>
<keyword evidence="1" id="KW-0812">Transmembrane</keyword>
<evidence type="ECO:0000256" key="1">
    <source>
        <dbReference type="SAM" id="Phobius"/>
    </source>
</evidence>
<dbReference type="Proteomes" id="UP000276776">
    <property type="component" value="Unassembled WGS sequence"/>
</dbReference>
<evidence type="ECO:0000256" key="2">
    <source>
        <dbReference type="SAM" id="SignalP"/>
    </source>
</evidence>
<keyword evidence="1" id="KW-0472">Membrane</keyword>
<reference evidence="3 4" key="2">
    <citation type="submission" date="2018-11" db="EMBL/GenBank/DDBJ databases">
        <authorList>
            <consortium name="Pathogen Informatics"/>
        </authorList>
    </citation>
    <scope>NUCLEOTIDE SEQUENCE [LARGE SCALE GENOMIC DNA]</scope>
</reference>
<reference evidence="5" key="1">
    <citation type="submission" date="2017-02" db="UniProtKB">
        <authorList>
            <consortium name="WormBaseParasite"/>
        </authorList>
    </citation>
    <scope>IDENTIFICATION</scope>
</reference>
<keyword evidence="1" id="KW-1133">Transmembrane helix</keyword>
<evidence type="ECO:0000313" key="3">
    <source>
        <dbReference type="EMBL" id="VDN05603.1"/>
    </source>
</evidence>
<protein>
    <submittedName>
        <fullName evidence="5">Secreted protein</fullName>
    </submittedName>
</protein>
<keyword evidence="4" id="KW-1185">Reference proteome</keyword>
<evidence type="ECO:0000313" key="4">
    <source>
        <dbReference type="Proteomes" id="UP000276776"/>
    </source>
</evidence>
<dbReference type="WBParaSite" id="TCLT_0000809201-mRNA-1">
    <property type="protein sequence ID" value="TCLT_0000809201-mRNA-1"/>
    <property type="gene ID" value="TCLT_0000809201"/>
</dbReference>
<proteinExistence type="predicted"/>
<feature type="transmembrane region" description="Helical" evidence="1">
    <location>
        <begin position="66"/>
        <end position="86"/>
    </location>
</feature>
<accession>A0A0N5D524</accession>
<organism evidence="5">
    <name type="scientific">Thelazia callipaeda</name>
    <name type="common">Oriental eyeworm</name>
    <name type="synonym">Parasitic nematode</name>
    <dbReference type="NCBI Taxonomy" id="103827"/>
    <lineage>
        <taxon>Eukaryota</taxon>
        <taxon>Metazoa</taxon>
        <taxon>Ecdysozoa</taxon>
        <taxon>Nematoda</taxon>
        <taxon>Chromadorea</taxon>
        <taxon>Rhabditida</taxon>
        <taxon>Spirurina</taxon>
        <taxon>Spiruromorpha</taxon>
        <taxon>Thelazioidea</taxon>
        <taxon>Thelaziidae</taxon>
        <taxon>Thelazia</taxon>
    </lineage>
</organism>
<sequence length="92" mass="10532">MIFKLEIALIFYWLHNNGALHVPHCVLKCKDAHMQQMEKEWSANFAFPLLSLLKATGNETAAHNRAIEIFVLLILGKLLTVAIIFFSKAEYM</sequence>
<dbReference type="EMBL" id="UYYF01004581">
    <property type="protein sequence ID" value="VDN05603.1"/>
    <property type="molecule type" value="Genomic_DNA"/>
</dbReference>
<feature type="signal peptide" evidence="2">
    <location>
        <begin position="1"/>
        <end position="19"/>
    </location>
</feature>
<name>A0A0N5D524_THECL</name>
<dbReference type="STRING" id="103827.A0A0N5D524"/>
<keyword evidence="2" id="KW-0732">Signal</keyword>